<evidence type="ECO:0000313" key="1">
    <source>
        <dbReference type="EMBL" id="KAJ0042771.1"/>
    </source>
</evidence>
<keyword evidence="2" id="KW-1185">Reference proteome</keyword>
<dbReference type="Proteomes" id="UP001163603">
    <property type="component" value="Chromosome 4"/>
</dbReference>
<proteinExistence type="predicted"/>
<comment type="caution">
    <text evidence="1">The sequence shown here is derived from an EMBL/GenBank/DDBJ whole genome shotgun (WGS) entry which is preliminary data.</text>
</comment>
<protein>
    <submittedName>
        <fullName evidence="1">Uncharacterized protein</fullName>
    </submittedName>
</protein>
<name>A0ACC0YWI7_9ROSI</name>
<dbReference type="EMBL" id="CM047739">
    <property type="protein sequence ID" value="KAJ0042771.1"/>
    <property type="molecule type" value="Genomic_DNA"/>
</dbReference>
<gene>
    <name evidence="1" type="ORF">Pint_17677</name>
</gene>
<accession>A0ACC0YWI7</accession>
<sequence length="24" mass="2882">MHKLSLLIYISSLLYLPLIYFVLK</sequence>
<evidence type="ECO:0000313" key="2">
    <source>
        <dbReference type="Proteomes" id="UP001163603"/>
    </source>
</evidence>
<reference evidence="2" key="1">
    <citation type="journal article" date="2023" name="G3 (Bethesda)">
        <title>Genome assembly and association tests identify interacting loci associated with vigor, precocity, and sex in interspecific pistachio rootstocks.</title>
        <authorList>
            <person name="Palmer W."/>
            <person name="Jacygrad E."/>
            <person name="Sagayaradj S."/>
            <person name="Cavanaugh K."/>
            <person name="Han R."/>
            <person name="Bertier L."/>
            <person name="Beede B."/>
            <person name="Kafkas S."/>
            <person name="Golino D."/>
            <person name="Preece J."/>
            <person name="Michelmore R."/>
        </authorList>
    </citation>
    <scope>NUCLEOTIDE SEQUENCE [LARGE SCALE GENOMIC DNA]</scope>
</reference>
<organism evidence="1 2">
    <name type="scientific">Pistacia integerrima</name>
    <dbReference type="NCBI Taxonomy" id="434235"/>
    <lineage>
        <taxon>Eukaryota</taxon>
        <taxon>Viridiplantae</taxon>
        <taxon>Streptophyta</taxon>
        <taxon>Embryophyta</taxon>
        <taxon>Tracheophyta</taxon>
        <taxon>Spermatophyta</taxon>
        <taxon>Magnoliopsida</taxon>
        <taxon>eudicotyledons</taxon>
        <taxon>Gunneridae</taxon>
        <taxon>Pentapetalae</taxon>
        <taxon>rosids</taxon>
        <taxon>malvids</taxon>
        <taxon>Sapindales</taxon>
        <taxon>Anacardiaceae</taxon>
        <taxon>Pistacia</taxon>
    </lineage>
</organism>